<sequence>MSSSITLKLCRFDSGSLVTETKFLRDVDRSYYAISHIWGDALWRNVPGIDHEVLVSEEKARFIIEELPSAVGDKYFWMDVLCIDQADDDARIAVVQHIPSIFRQAAKTIVVKDGKGVRRCCLDAMGDLNNWPDTEAGPRVRLLSHMREFHINGLEEGVLLRLWPWQETVLSDHLQFLSCREPDPGQERRNRLASLKFDPFVSHNSFRAITDGIHAWAHAWSRVFSDTESWIDEDIRFIIALLTNGSITRRSRIHSSLGFFSEGSATGFRDELWSQLNSMRVTSHPRDFILATLPQYGWYAPPTQARSMSFGELFVDCFEQGRRACRGFAPLISSGIIDGGRTDQPVSDEVPTPTCLGDFVKLLRGPVPHSVPYLPRWAVLDCQIIPVKLHDVPPVMEIALYIIRRSMEMAAAVWAMAHRGELHAYGTWPECYEGPNVDVELEVLDLERELQLFRLGTEDARKEAEDLRSRRIRFRHEDRVKQRESLSPHFCSMNAICIINLMWAGNFEQDEGLKPEWEWVRNWLLKQAPNHLYIAHLVQLTAMISCGLGISAFEWVQQHLAPMLVEVNGRLELVLVSRAYLNRDGLREAFCYLQATNDGGREDMVLMGAMQGRQTLTQVGFFGTLGD</sequence>
<evidence type="ECO:0000313" key="3">
    <source>
        <dbReference type="Proteomes" id="UP000693738"/>
    </source>
</evidence>
<reference evidence="2" key="1">
    <citation type="submission" date="2021-05" db="EMBL/GenBank/DDBJ databases">
        <authorList>
            <person name="Khan N."/>
        </authorList>
    </citation>
    <scope>NUCLEOTIDE SEQUENCE</scope>
</reference>
<gene>
    <name evidence="2" type="ORF">FEQUK3_LOCUS2242</name>
</gene>
<feature type="domain" description="Heterokaryon incompatibility" evidence="1">
    <location>
        <begin position="31"/>
        <end position="167"/>
    </location>
</feature>
<dbReference type="Pfam" id="PF06985">
    <property type="entry name" value="HET"/>
    <property type="match status" value="1"/>
</dbReference>
<protein>
    <recommendedName>
        <fullName evidence="1">Heterokaryon incompatibility domain-containing protein</fullName>
    </recommendedName>
</protein>
<evidence type="ECO:0000259" key="1">
    <source>
        <dbReference type="Pfam" id="PF06985"/>
    </source>
</evidence>
<comment type="caution">
    <text evidence="2">The sequence shown here is derived from an EMBL/GenBank/DDBJ whole genome shotgun (WGS) entry which is preliminary data.</text>
</comment>
<dbReference type="InterPro" id="IPR010730">
    <property type="entry name" value="HET"/>
</dbReference>
<evidence type="ECO:0000313" key="2">
    <source>
        <dbReference type="EMBL" id="CAG7556530.1"/>
    </source>
</evidence>
<name>A0A8J2IG47_FUSEQ</name>
<accession>A0A8J2IG47</accession>
<dbReference type="EMBL" id="CAJSTJ010000099">
    <property type="protein sequence ID" value="CAG7556530.1"/>
    <property type="molecule type" value="Genomic_DNA"/>
</dbReference>
<proteinExistence type="predicted"/>
<dbReference type="AlphaFoldDB" id="A0A8J2IG47"/>
<dbReference type="Proteomes" id="UP000693738">
    <property type="component" value="Unassembled WGS sequence"/>
</dbReference>
<organism evidence="2 3">
    <name type="scientific">Fusarium equiseti</name>
    <name type="common">Fusarium scirpi</name>
    <dbReference type="NCBI Taxonomy" id="61235"/>
    <lineage>
        <taxon>Eukaryota</taxon>
        <taxon>Fungi</taxon>
        <taxon>Dikarya</taxon>
        <taxon>Ascomycota</taxon>
        <taxon>Pezizomycotina</taxon>
        <taxon>Sordariomycetes</taxon>
        <taxon>Hypocreomycetidae</taxon>
        <taxon>Hypocreales</taxon>
        <taxon>Nectriaceae</taxon>
        <taxon>Fusarium</taxon>
        <taxon>Fusarium incarnatum-equiseti species complex</taxon>
    </lineage>
</organism>